<evidence type="ECO:0000256" key="2">
    <source>
        <dbReference type="ARBA" id="ARBA00022670"/>
    </source>
</evidence>
<evidence type="ECO:0000256" key="6">
    <source>
        <dbReference type="ARBA" id="ARBA00023049"/>
    </source>
</evidence>
<sequence>MFDGMGAVRALKHNWTNPLKVLGQRSRACQSFFGAISLPQLNPSWQNEAQLVERKIIARYGCYEANHEVTNYAKALLRRVAGDNHPCKIMVTKYDDQLNAIVLPSGTIIISDRFFALCEYEEEILFVLGHELEHLRQGHFQHLIEEGVSNHFARLALKRQQEWFADLAAFVNVAEERGINPYGGKVLLARMNQFVKQGKDIVHGSLTERSLNMEMLAHEIDLTTLSTKLTRVLAQFKQLVPANSEQEQGNYRKLTSPLALAERLAAAKKADLFETVEALADLNAKFEETKEYKTSKPLSQDDYLVIEALVNAFENKFFKRCGEKYTNREKMFMMIAVLFLEMGVDTFRLRDGADPFHALLAKISAQFLGPADYWAMMDNCDPAALSEMGFVCAFNQTLFAKALVGHALRSKALAEVGFISSYFDFLQTFREKARVLLGSFPYFDWILMGLAYIDTTIELATYFTEAEKTFGDHISVDFLRSRRNKIELALVERLQALLLKRSSGKTSKEPFYQQCREEMEGFSSKSREEAALGRVRFLARQYLAGIRSLPWLEQLSTLTSLMDHLIAEGEMFDYFDCEAFVTCLFGYLFEELMQEDANLTPFNKLITILRSDSRLLSESWWRADYGELGFDDLALVTSIFYNEQRDARLVRFSGCNEQLFFAFLLCHLKELMPNCNQASFIKEFMVLVSIMDASKNQFFNQRISSRTFPEKWQRNNWDFGLFTAQFLHALFSNYQFDLADSSEVDFLYEVSYLFADGRLAMKLREKLTGLMDYTEKKKVLIEDARFFFSSSLAAKEEFVDYEVYSIDHLEEIEAMAKQRLEETMRSPSMGGWLVGEDVFEMMQREIKLDSHSLFKRLMETDRDDSRLRSDLLFARLWKWHNFRRAVNTATIAAGMHLTDNDLAGLYQLGRVGKHGLVRFLLVGENGLLQKREDRVWLLNYIFKRFVKKLPGRASLLLVLKRVLPKLAELADLETLFFFIGPFIEKRILRSPEKISGWEKTFKREGWVVRNAFLHNFWLDLKEKWGRLKGRLLGRVRERSTVWAKVQERKIKSELNCYPGALPDIMALYQGSATEESTEAHLTIARLRSLYEPRVFDLIGPQAREQGESSVDPMKVVLECASPLWSLGTRFLQVLGQSVKLAPADEEELSSAYDDMHGQSKWASLRVLKREWVNFKEEVLDFGWPIGGGSLMRVYKIKTRAHGDEAVKVLNPNAEYFLEKTYELLSRVAEALTAKYGRGYRIAGQLLREINEWISRDINFAGFLAKDKVFYQHNQGWRPASFRYSIRVPKSYGVDNKYYKREEYLDGLNLTKMKKLRLQGHDLKQIVALLVQNYYYQVEKGLIHSDAHIGNFNVVAESDSLPNDEQQFEVAILDRNLFLEPPEEEQQLFLQILRIVRGQRVNQAKLASALCSYLSIDLPSEQHALAKRIKKLAWKKGPAVDFIKSIMVFVKKENIVVPFSLTLLIKNLNAFQRMGRKAGFKDLSQALLYVP</sequence>
<evidence type="ECO:0000256" key="4">
    <source>
        <dbReference type="ARBA" id="ARBA00022801"/>
    </source>
</evidence>
<dbReference type="Pfam" id="PF03109">
    <property type="entry name" value="ABC1"/>
    <property type="match status" value="1"/>
</dbReference>
<feature type="domain" description="Peptidase M48" evidence="7">
    <location>
        <begin position="68"/>
        <end position="145"/>
    </location>
</feature>
<reference evidence="9 10" key="1">
    <citation type="submission" date="2017-09" db="EMBL/GenBank/DDBJ databases">
        <title>Depth-based differentiation of microbial function through sediment-hosted aquifers and enrichment of novel symbionts in the deep terrestrial subsurface.</title>
        <authorList>
            <person name="Probst A.J."/>
            <person name="Ladd B."/>
            <person name="Jarett J.K."/>
            <person name="Geller-Mcgrath D.E."/>
            <person name="Sieber C.M."/>
            <person name="Emerson J.B."/>
            <person name="Anantharaman K."/>
            <person name="Thomas B.C."/>
            <person name="Malmstrom R."/>
            <person name="Stieglmeier M."/>
            <person name="Klingl A."/>
            <person name="Woyke T."/>
            <person name="Ryan C.M."/>
            <person name="Banfield J.F."/>
        </authorList>
    </citation>
    <scope>NUCLEOTIDE SEQUENCE [LARGE SCALE GENOMIC DNA]</scope>
    <source>
        <strain evidence="9">CG08_land_8_20_14_0_20_45_16</strain>
    </source>
</reference>
<keyword evidence="4" id="KW-0378">Hydrolase</keyword>
<evidence type="ECO:0000259" key="7">
    <source>
        <dbReference type="Pfam" id="PF01435"/>
    </source>
</evidence>
<evidence type="ECO:0000256" key="5">
    <source>
        <dbReference type="ARBA" id="ARBA00022833"/>
    </source>
</evidence>
<dbReference type="GO" id="GO:0046872">
    <property type="term" value="F:metal ion binding"/>
    <property type="evidence" value="ECO:0007669"/>
    <property type="project" value="UniProtKB-KW"/>
</dbReference>
<keyword evidence="6" id="KW-0482">Metalloprotease</keyword>
<protein>
    <submittedName>
        <fullName evidence="9">Uncharacterized protein</fullName>
    </submittedName>
</protein>
<dbReference type="Pfam" id="PF01435">
    <property type="entry name" value="Peptidase_M48"/>
    <property type="match status" value="1"/>
</dbReference>
<keyword evidence="2" id="KW-0645">Protease</keyword>
<comment type="cofactor">
    <cofactor evidence="1">
        <name>Zn(2+)</name>
        <dbReference type="ChEBI" id="CHEBI:29105"/>
    </cofactor>
</comment>
<proteinExistence type="predicted"/>
<dbReference type="PANTHER" id="PTHR43173">
    <property type="entry name" value="ABC1 FAMILY PROTEIN"/>
    <property type="match status" value="1"/>
</dbReference>
<dbReference type="InterPro" id="IPR011009">
    <property type="entry name" value="Kinase-like_dom_sf"/>
</dbReference>
<dbReference type="SUPFAM" id="SSF56112">
    <property type="entry name" value="Protein kinase-like (PK-like)"/>
    <property type="match status" value="1"/>
</dbReference>
<keyword evidence="5" id="KW-0862">Zinc</keyword>
<dbReference type="EMBL" id="PEYM01000059">
    <property type="protein sequence ID" value="PIS30260.1"/>
    <property type="molecule type" value="Genomic_DNA"/>
</dbReference>
<dbReference type="GO" id="GO:0004222">
    <property type="term" value="F:metalloendopeptidase activity"/>
    <property type="evidence" value="ECO:0007669"/>
    <property type="project" value="InterPro"/>
</dbReference>
<dbReference type="InterPro" id="IPR001915">
    <property type="entry name" value="Peptidase_M48"/>
</dbReference>
<organism evidence="9 10">
    <name type="scientific">Candidatus Saganbacteria bacterium CG08_land_8_20_14_0_20_45_16</name>
    <dbReference type="NCBI Taxonomy" id="2014293"/>
    <lineage>
        <taxon>Bacteria</taxon>
        <taxon>Bacillati</taxon>
        <taxon>Saganbacteria</taxon>
    </lineage>
</organism>
<name>A0A2H0XYY3_UNCSA</name>
<dbReference type="Proteomes" id="UP000231343">
    <property type="component" value="Unassembled WGS sequence"/>
</dbReference>
<dbReference type="GO" id="GO:0006508">
    <property type="term" value="P:proteolysis"/>
    <property type="evidence" value="ECO:0007669"/>
    <property type="project" value="UniProtKB-KW"/>
</dbReference>
<feature type="domain" description="ABC1 atypical kinase-like" evidence="8">
    <location>
        <begin position="1184"/>
        <end position="1392"/>
    </location>
</feature>
<gene>
    <name evidence="9" type="ORF">COT42_03540</name>
</gene>
<dbReference type="PANTHER" id="PTHR43173:SF19">
    <property type="entry name" value="AARF DOMAIN-CONTAINING PROTEIN KINASE 1"/>
    <property type="match status" value="1"/>
</dbReference>
<comment type="caution">
    <text evidence="9">The sequence shown here is derived from an EMBL/GenBank/DDBJ whole genome shotgun (WGS) entry which is preliminary data.</text>
</comment>
<dbReference type="InterPro" id="IPR004147">
    <property type="entry name" value="ABC1_dom"/>
</dbReference>
<dbReference type="Gene3D" id="3.30.2010.10">
    <property type="entry name" value="Metalloproteases ('zincins'), catalytic domain"/>
    <property type="match status" value="1"/>
</dbReference>
<evidence type="ECO:0000313" key="9">
    <source>
        <dbReference type="EMBL" id="PIS30260.1"/>
    </source>
</evidence>
<evidence type="ECO:0000259" key="8">
    <source>
        <dbReference type="Pfam" id="PF03109"/>
    </source>
</evidence>
<accession>A0A2H0XYY3</accession>
<evidence type="ECO:0000313" key="10">
    <source>
        <dbReference type="Proteomes" id="UP000231343"/>
    </source>
</evidence>
<keyword evidence="3" id="KW-0479">Metal-binding</keyword>
<evidence type="ECO:0000256" key="3">
    <source>
        <dbReference type="ARBA" id="ARBA00022723"/>
    </source>
</evidence>
<evidence type="ECO:0000256" key="1">
    <source>
        <dbReference type="ARBA" id="ARBA00001947"/>
    </source>
</evidence>
<dbReference type="InterPro" id="IPR051130">
    <property type="entry name" value="Mito_struct-func_regulator"/>
</dbReference>